<protein>
    <submittedName>
        <fullName evidence="1">30678_t:CDS:1</fullName>
    </submittedName>
</protein>
<evidence type="ECO:0000313" key="2">
    <source>
        <dbReference type="Proteomes" id="UP000789920"/>
    </source>
</evidence>
<keyword evidence="2" id="KW-1185">Reference proteome</keyword>
<proteinExistence type="predicted"/>
<feature type="non-terminal residue" evidence="1">
    <location>
        <position position="1"/>
    </location>
</feature>
<feature type="non-terminal residue" evidence="1">
    <location>
        <position position="78"/>
    </location>
</feature>
<comment type="caution">
    <text evidence="1">The sequence shown here is derived from an EMBL/GenBank/DDBJ whole genome shotgun (WGS) entry which is preliminary data.</text>
</comment>
<evidence type="ECO:0000313" key="1">
    <source>
        <dbReference type="EMBL" id="CAG8847721.1"/>
    </source>
</evidence>
<reference evidence="1" key="1">
    <citation type="submission" date="2021-06" db="EMBL/GenBank/DDBJ databases">
        <authorList>
            <person name="Kallberg Y."/>
            <person name="Tangrot J."/>
            <person name="Rosling A."/>
        </authorList>
    </citation>
    <scope>NUCLEOTIDE SEQUENCE</scope>
    <source>
        <strain evidence="1">MA461A</strain>
    </source>
</reference>
<sequence>CEHFGQPDATKSKDQKKETTTKRVGCTWQINLLCPEKENPNKAVYISKLINEHQNHELDQAHYNFQENVAFTKEMIED</sequence>
<gene>
    <name evidence="1" type="ORF">RPERSI_LOCUS34771</name>
</gene>
<dbReference type="EMBL" id="CAJVQC010157338">
    <property type="protein sequence ID" value="CAG8847721.1"/>
    <property type="molecule type" value="Genomic_DNA"/>
</dbReference>
<organism evidence="1 2">
    <name type="scientific">Racocetra persica</name>
    <dbReference type="NCBI Taxonomy" id="160502"/>
    <lineage>
        <taxon>Eukaryota</taxon>
        <taxon>Fungi</taxon>
        <taxon>Fungi incertae sedis</taxon>
        <taxon>Mucoromycota</taxon>
        <taxon>Glomeromycotina</taxon>
        <taxon>Glomeromycetes</taxon>
        <taxon>Diversisporales</taxon>
        <taxon>Gigasporaceae</taxon>
        <taxon>Racocetra</taxon>
    </lineage>
</organism>
<dbReference type="Proteomes" id="UP000789920">
    <property type="component" value="Unassembled WGS sequence"/>
</dbReference>
<accession>A0ACA9SUU5</accession>
<name>A0ACA9SUU5_9GLOM</name>